<dbReference type="Proteomes" id="UP000830326">
    <property type="component" value="Chromosome"/>
</dbReference>
<accession>A0ABY4HJ55</accession>
<proteinExistence type="predicted"/>
<name>A0ABY4HJ55_9BACI</name>
<organism evidence="2 3">
    <name type="scientific">Halobacillus amylolyticus</name>
    <dbReference type="NCBI Taxonomy" id="2932259"/>
    <lineage>
        <taxon>Bacteria</taxon>
        <taxon>Bacillati</taxon>
        <taxon>Bacillota</taxon>
        <taxon>Bacilli</taxon>
        <taxon>Bacillales</taxon>
        <taxon>Bacillaceae</taxon>
        <taxon>Halobacillus</taxon>
    </lineage>
</organism>
<feature type="domain" description="DUF2268" evidence="1">
    <location>
        <begin position="37"/>
        <end position="230"/>
    </location>
</feature>
<dbReference type="RefSeq" id="WP_245035150.1">
    <property type="nucleotide sequence ID" value="NZ_CP095075.1"/>
</dbReference>
<evidence type="ECO:0000313" key="2">
    <source>
        <dbReference type="EMBL" id="UOR13505.1"/>
    </source>
</evidence>
<protein>
    <submittedName>
        <fullName evidence="2">DUF2268 domain-containing protein</fullName>
    </submittedName>
</protein>
<evidence type="ECO:0000313" key="3">
    <source>
        <dbReference type="Proteomes" id="UP000830326"/>
    </source>
</evidence>
<evidence type="ECO:0000259" key="1">
    <source>
        <dbReference type="Pfam" id="PF10026"/>
    </source>
</evidence>
<keyword evidence="3" id="KW-1185">Reference proteome</keyword>
<dbReference type="InterPro" id="IPR018728">
    <property type="entry name" value="DUF2268"/>
</dbReference>
<reference evidence="2" key="1">
    <citation type="submission" date="2022-04" db="EMBL/GenBank/DDBJ databases">
        <title>Halobacillus sp. isolated from saltern.</title>
        <authorList>
            <person name="Won M."/>
            <person name="Lee C.-M."/>
            <person name="Woen H.-Y."/>
            <person name="Kwon S.-W."/>
        </authorList>
    </citation>
    <scope>NUCLEOTIDE SEQUENCE</scope>
    <source>
        <strain evidence="2">SSHM10-5</strain>
    </source>
</reference>
<sequence>MMNIEELHYLLLKYGLFEPEEWNDITPTLHKMEELNMWEIVEKEFNHLKEEWEGPDLPIFIFPIKYAHLPFNEGLPHKNGVAFKEALFLFLSPHVVSEEIKALLAHEYNHACRLSFLNVEAEDLYLKDSLVMEGLGECAVQELYGKKWLAPWTRIYTYGEARNIWEKQFVPILNTKGNDKHQILLYGKGNAQLPKWIGYNIGFQIIDSFIKRKECFNSRDMLTMSSEKLIAGSNFPYK</sequence>
<dbReference type="EMBL" id="CP095075">
    <property type="protein sequence ID" value="UOR13505.1"/>
    <property type="molecule type" value="Genomic_DNA"/>
</dbReference>
<gene>
    <name evidence="2" type="ORF">MUO15_08640</name>
</gene>
<dbReference type="Pfam" id="PF10026">
    <property type="entry name" value="DUF2268"/>
    <property type="match status" value="1"/>
</dbReference>